<comment type="caution">
    <text evidence="1">Lacks conserved residue(s) required for the propagation of feature annotation.</text>
</comment>
<keyword evidence="3" id="KW-0472">Membrane</keyword>
<dbReference type="AlphaFoldDB" id="A0A7S3LJX0"/>
<dbReference type="PROSITE" id="PS50050">
    <property type="entry name" value="TNFR_NGFR_2"/>
    <property type="match status" value="1"/>
</dbReference>
<evidence type="ECO:0000313" key="5">
    <source>
        <dbReference type="EMBL" id="CAE0432144.1"/>
    </source>
</evidence>
<feature type="domain" description="TNFR-Cys" evidence="4">
    <location>
        <begin position="73"/>
        <end position="111"/>
    </location>
</feature>
<proteinExistence type="predicted"/>
<reference evidence="5" key="1">
    <citation type="submission" date="2021-01" db="EMBL/GenBank/DDBJ databases">
        <authorList>
            <person name="Corre E."/>
            <person name="Pelletier E."/>
            <person name="Niang G."/>
            <person name="Scheremetjew M."/>
            <person name="Finn R."/>
            <person name="Kale V."/>
            <person name="Holt S."/>
            <person name="Cochrane G."/>
            <person name="Meng A."/>
            <person name="Brown T."/>
            <person name="Cohen L."/>
        </authorList>
    </citation>
    <scope>NUCLEOTIDE SEQUENCE</scope>
    <source>
        <strain evidence="5">GSBS06</strain>
    </source>
</reference>
<organism evidence="5">
    <name type="scientific">Aplanochytrium stocchinoi</name>
    <dbReference type="NCBI Taxonomy" id="215587"/>
    <lineage>
        <taxon>Eukaryota</taxon>
        <taxon>Sar</taxon>
        <taxon>Stramenopiles</taxon>
        <taxon>Bigyra</taxon>
        <taxon>Labyrinthulomycetes</taxon>
        <taxon>Thraustochytrida</taxon>
        <taxon>Thraustochytriidae</taxon>
        <taxon>Aplanochytrium</taxon>
    </lineage>
</organism>
<gene>
    <name evidence="5" type="ORF">ASTO00021_LOCUS2473</name>
</gene>
<dbReference type="InterPro" id="IPR001368">
    <property type="entry name" value="TNFR/NGFR_Cys_rich_reg"/>
</dbReference>
<name>A0A7S3LJX0_9STRA</name>
<evidence type="ECO:0000259" key="4">
    <source>
        <dbReference type="PROSITE" id="PS50050"/>
    </source>
</evidence>
<evidence type="ECO:0000256" key="1">
    <source>
        <dbReference type="PROSITE-ProRule" id="PRU00206"/>
    </source>
</evidence>
<feature type="region of interest" description="Disordered" evidence="2">
    <location>
        <begin position="121"/>
        <end position="167"/>
    </location>
</feature>
<feature type="repeat" description="TNFR-Cys" evidence="1">
    <location>
        <begin position="73"/>
        <end position="111"/>
    </location>
</feature>
<sequence>MIIINMARSSKANSAALYLIVHLVATLTIFPLTSFGCTVSNSCNVCDCGCDAKCLSPNYCDHNWWRTDYWCTRCSPGAYKSGDKCKYCTSSCPAGQGLQGSCDGTNGNRWCVPTPAPTKYPTPHPTPHPSPFPTPQPTTFPTPYPTPEPSPFPTPKPTSFPTPNPTEFPSPQPTWACGNLGDMCGGTDFVGGTCCVHPYVCAPFNAEIDLCQQPPPSPKPTSFNGTDGDDDQGGDDTILGNSRDETGSMMIMIGAGAGCGSLLLILFVAYKRRGDKRRSQMKSFLENNIFEVVDDEEKTKAKHLSAVKHIGHYSNDDIDIDQIGRVSVDESSSPNPIYDGDSRKRIVSEVKDLVSQESSTV</sequence>
<evidence type="ECO:0000256" key="3">
    <source>
        <dbReference type="SAM" id="Phobius"/>
    </source>
</evidence>
<protein>
    <recommendedName>
        <fullName evidence="4">TNFR-Cys domain-containing protein</fullName>
    </recommendedName>
</protein>
<dbReference type="EMBL" id="HBIN01003582">
    <property type="protein sequence ID" value="CAE0432144.1"/>
    <property type="molecule type" value="Transcribed_RNA"/>
</dbReference>
<keyword evidence="3" id="KW-1133">Transmembrane helix</keyword>
<dbReference type="PROSITE" id="PS00652">
    <property type="entry name" value="TNFR_NGFR_1"/>
    <property type="match status" value="1"/>
</dbReference>
<keyword evidence="3" id="KW-0812">Transmembrane</keyword>
<feature type="transmembrane region" description="Helical" evidence="3">
    <location>
        <begin position="249"/>
        <end position="270"/>
    </location>
</feature>
<feature type="region of interest" description="Disordered" evidence="2">
    <location>
        <begin position="212"/>
        <end position="243"/>
    </location>
</feature>
<accession>A0A7S3LJX0</accession>
<evidence type="ECO:0000256" key="2">
    <source>
        <dbReference type="SAM" id="MobiDB-lite"/>
    </source>
</evidence>